<dbReference type="EMBL" id="CP060394">
    <property type="protein sequence ID" value="QNI31717.1"/>
    <property type="molecule type" value="Genomic_DNA"/>
</dbReference>
<dbReference type="Gene3D" id="3.30.1340.30">
    <property type="match status" value="1"/>
</dbReference>
<dbReference type="InterPro" id="IPR007055">
    <property type="entry name" value="BON_dom"/>
</dbReference>
<evidence type="ECO:0000256" key="2">
    <source>
        <dbReference type="SAM" id="SignalP"/>
    </source>
</evidence>
<dbReference type="Pfam" id="PF04972">
    <property type="entry name" value="BON"/>
    <property type="match status" value="1"/>
</dbReference>
<accession>A0A7G8BGP7</accession>
<dbReference type="RefSeq" id="WP_186742595.1">
    <property type="nucleotide sequence ID" value="NZ_CP060394.1"/>
</dbReference>
<organism evidence="4 5">
    <name type="scientific">Alloacidobacterium dinghuense</name>
    <dbReference type="NCBI Taxonomy" id="2763107"/>
    <lineage>
        <taxon>Bacteria</taxon>
        <taxon>Pseudomonadati</taxon>
        <taxon>Acidobacteriota</taxon>
        <taxon>Terriglobia</taxon>
        <taxon>Terriglobales</taxon>
        <taxon>Acidobacteriaceae</taxon>
        <taxon>Alloacidobacterium</taxon>
    </lineage>
</organism>
<keyword evidence="2" id="KW-0732">Signal</keyword>
<feature type="chain" id="PRO_5028911572" evidence="2">
    <location>
        <begin position="31"/>
        <end position="130"/>
    </location>
</feature>
<feature type="domain" description="BON" evidence="3">
    <location>
        <begin position="60"/>
        <end position="130"/>
    </location>
</feature>
<proteinExistence type="predicted"/>
<dbReference type="PROSITE" id="PS51257">
    <property type="entry name" value="PROKAR_LIPOPROTEIN"/>
    <property type="match status" value="1"/>
</dbReference>
<evidence type="ECO:0000256" key="1">
    <source>
        <dbReference type="SAM" id="MobiDB-lite"/>
    </source>
</evidence>
<dbReference type="KEGG" id="adin:H7849_22110"/>
<name>A0A7G8BGP7_9BACT</name>
<dbReference type="PROSITE" id="PS50914">
    <property type="entry name" value="BON"/>
    <property type="match status" value="1"/>
</dbReference>
<reference evidence="4 5" key="1">
    <citation type="submission" date="2020-08" db="EMBL/GenBank/DDBJ databases">
        <title>Edaphobacter telluris sp. nov. and Acidobacterium dinghuensis sp. nov., two acidobacteria isolated from forest soil.</title>
        <authorList>
            <person name="Fu J."/>
            <person name="Qiu L."/>
        </authorList>
    </citation>
    <scope>NUCLEOTIDE SEQUENCE [LARGE SCALE GENOMIC DNA]</scope>
    <source>
        <strain evidence="4">4Y35</strain>
    </source>
</reference>
<protein>
    <submittedName>
        <fullName evidence="4">BON domain-containing protein</fullName>
    </submittedName>
</protein>
<feature type="compositionally biased region" description="Polar residues" evidence="1">
    <location>
        <begin position="51"/>
        <end position="62"/>
    </location>
</feature>
<sequence length="130" mass="13702">MTLLRFGIVASAAIAISCSTSIPFVLQASAQTDSAQTAPDNTKSNKDHAQTADSQSNAKADRQITASVRKTILADKDLSTYAHNIKIVTLNGAVTLKGPVKSEDEKQKIASDTASVVSADQITNELTVKQ</sequence>
<evidence type="ECO:0000313" key="5">
    <source>
        <dbReference type="Proteomes" id="UP000515312"/>
    </source>
</evidence>
<dbReference type="AlphaFoldDB" id="A0A7G8BGP7"/>
<dbReference type="Proteomes" id="UP000515312">
    <property type="component" value="Chromosome"/>
</dbReference>
<evidence type="ECO:0000313" key="4">
    <source>
        <dbReference type="EMBL" id="QNI31717.1"/>
    </source>
</evidence>
<gene>
    <name evidence="4" type="ORF">H7849_22110</name>
</gene>
<feature type="region of interest" description="Disordered" evidence="1">
    <location>
        <begin position="30"/>
        <end position="62"/>
    </location>
</feature>
<feature type="signal peptide" evidence="2">
    <location>
        <begin position="1"/>
        <end position="30"/>
    </location>
</feature>
<evidence type="ECO:0000259" key="3">
    <source>
        <dbReference type="PROSITE" id="PS50914"/>
    </source>
</evidence>
<keyword evidence="5" id="KW-1185">Reference proteome</keyword>